<name>A0A1S0U660_LOALO</name>
<dbReference type="CTD" id="9940922"/>
<sequence>MRRFYEALKAMYGFTDAPKASTVEVLYQPVFGKSSTATTYDSSDVSTVLSPYSPKHLTIVLEQIRVTNIEAILLTMQLVGSSAGYISRMEDHHLKIVLYGIHYHFPQEKSSKEKNH</sequence>
<proteinExistence type="predicted"/>
<dbReference type="KEGG" id="loa:LOAG_03528"/>
<reference evidence="1" key="1">
    <citation type="submission" date="2012-04" db="EMBL/GenBank/DDBJ databases">
        <title>The Genome Sequence of Loa loa.</title>
        <authorList>
            <consortium name="The Broad Institute Genome Sequencing Platform"/>
            <consortium name="Broad Institute Genome Sequencing Center for Infectious Disease"/>
            <person name="Nutman T.B."/>
            <person name="Fink D.L."/>
            <person name="Russ C."/>
            <person name="Young S."/>
            <person name="Zeng Q."/>
            <person name="Gargeya S."/>
            <person name="Alvarado L."/>
            <person name="Berlin A."/>
            <person name="Chapman S.B."/>
            <person name="Chen Z."/>
            <person name="Freedman E."/>
            <person name="Gellesch M."/>
            <person name="Goldberg J."/>
            <person name="Griggs A."/>
            <person name="Gujja S."/>
            <person name="Heilman E.R."/>
            <person name="Heiman D."/>
            <person name="Howarth C."/>
            <person name="Mehta T."/>
            <person name="Neiman D."/>
            <person name="Pearson M."/>
            <person name="Roberts A."/>
            <person name="Saif S."/>
            <person name="Shea T."/>
            <person name="Shenoy N."/>
            <person name="Sisk P."/>
            <person name="Stolte C."/>
            <person name="Sykes S."/>
            <person name="White J."/>
            <person name="Yandava C."/>
            <person name="Haas B."/>
            <person name="Henn M.R."/>
            <person name="Nusbaum C."/>
            <person name="Birren B."/>
        </authorList>
    </citation>
    <scope>NUCLEOTIDE SEQUENCE [LARGE SCALE GENOMIC DNA]</scope>
</reference>
<gene>
    <name evidence="1" type="ORF">LOAG_03528</name>
</gene>
<dbReference type="GeneID" id="9940922"/>
<accession>A0A1S0U660</accession>
<dbReference type="EMBL" id="JH712151">
    <property type="protein sequence ID" value="EFO24953.1"/>
    <property type="molecule type" value="Genomic_DNA"/>
</dbReference>
<dbReference type="RefSeq" id="XP_003139113.1">
    <property type="nucleotide sequence ID" value="XM_003139065.1"/>
</dbReference>
<organism evidence="1">
    <name type="scientific">Loa loa</name>
    <name type="common">Eye worm</name>
    <name type="synonym">Filaria loa</name>
    <dbReference type="NCBI Taxonomy" id="7209"/>
    <lineage>
        <taxon>Eukaryota</taxon>
        <taxon>Metazoa</taxon>
        <taxon>Ecdysozoa</taxon>
        <taxon>Nematoda</taxon>
        <taxon>Chromadorea</taxon>
        <taxon>Rhabditida</taxon>
        <taxon>Spirurina</taxon>
        <taxon>Spiruromorpha</taxon>
        <taxon>Filarioidea</taxon>
        <taxon>Onchocercidae</taxon>
        <taxon>Loa</taxon>
    </lineage>
</organism>
<dbReference type="AlphaFoldDB" id="A0A1S0U660"/>
<dbReference type="InParanoid" id="A0A1S0U660"/>
<protein>
    <submittedName>
        <fullName evidence="1">Uncharacterized protein</fullName>
    </submittedName>
</protein>
<evidence type="ECO:0000313" key="1">
    <source>
        <dbReference type="EMBL" id="EFO24953.1"/>
    </source>
</evidence>